<evidence type="ECO:0000256" key="2">
    <source>
        <dbReference type="ARBA" id="ARBA00022679"/>
    </source>
</evidence>
<dbReference type="GO" id="GO:0008652">
    <property type="term" value="P:amino acid biosynthetic process"/>
    <property type="evidence" value="ECO:0007669"/>
    <property type="project" value="UniProtKB-KW"/>
</dbReference>
<comment type="similarity">
    <text evidence="5">Belongs to the class-II DAHP synthase family.</text>
</comment>
<keyword evidence="5" id="KW-0150">Chloroplast</keyword>
<dbReference type="EC" id="2.5.1.54" evidence="5"/>
<dbReference type="UniPathway" id="UPA00053">
    <property type="reaction ID" value="UER00084"/>
</dbReference>
<comment type="catalytic activity">
    <reaction evidence="4 5">
        <text>D-erythrose 4-phosphate + phosphoenolpyruvate + H2O = 7-phospho-2-dehydro-3-deoxy-D-arabino-heptonate + phosphate</text>
        <dbReference type="Rhea" id="RHEA:14717"/>
        <dbReference type="ChEBI" id="CHEBI:15377"/>
        <dbReference type="ChEBI" id="CHEBI:16897"/>
        <dbReference type="ChEBI" id="CHEBI:43474"/>
        <dbReference type="ChEBI" id="CHEBI:58394"/>
        <dbReference type="ChEBI" id="CHEBI:58702"/>
        <dbReference type="EC" id="2.5.1.54"/>
    </reaction>
</comment>
<dbReference type="GO" id="GO:0009073">
    <property type="term" value="P:aromatic amino acid family biosynthetic process"/>
    <property type="evidence" value="ECO:0007669"/>
    <property type="project" value="UniProtKB-KW"/>
</dbReference>
<dbReference type="Proteomes" id="UP000594263">
    <property type="component" value="Unplaced"/>
</dbReference>
<dbReference type="AlphaFoldDB" id="A0A7N0UME1"/>
<name>A0A7N0UME1_KALFE</name>
<protein>
    <recommendedName>
        <fullName evidence="5">Phospho-2-dehydro-3-deoxyheptonate aldolase</fullName>
        <ecNumber evidence="5">2.5.1.54</ecNumber>
    </recommendedName>
</protein>
<evidence type="ECO:0000256" key="4">
    <source>
        <dbReference type="ARBA" id="ARBA00047508"/>
    </source>
</evidence>
<feature type="region of interest" description="Disordered" evidence="6">
    <location>
        <begin position="45"/>
        <end position="74"/>
    </location>
</feature>
<proteinExistence type="inferred from homology"/>
<dbReference type="OMA" id="PWIGFGK"/>
<dbReference type="EnsemblPlants" id="Kaladp0076s0048.1.v1.1">
    <property type="protein sequence ID" value="Kaladp0076s0048.1.v1.1.CDS.1"/>
    <property type="gene ID" value="Kaladp0076s0048.v1.1"/>
</dbReference>
<dbReference type="PANTHER" id="PTHR21337">
    <property type="entry name" value="PHOSPHO-2-DEHYDRO-3-DEOXYHEPTONATE ALDOLASE 1, 2"/>
    <property type="match status" value="1"/>
</dbReference>
<organism evidence="7 8">
    <name type="scientific">Kalanchoe fedtschenkoi</name>
    <name type="common">Lavender scallops</name>
    <name type="synonym">South American air plant</name>
    <dbReference type="NCBI Taxonomy" id="63787"/>
    <lineage>
        <taxon>Eukaryota</taxon>
        <taxon>Viridiplantae</taxon>
        <taxon>Streptophyta</taxon>
        <taxon>Embryophyta</taxon>
        <taxon>Tracheophyta</taxon>
        <taxon>Spermatophyta</taxon>
        <taxon>Magnoliopsida</taxon>
        <taxon>eudicotyledons</taxon>
        <taxon>Gunneridae</taxon>
        <taxon>Pentapetalae</taxon>
        <taxon>Saxifragales</taxon>
        <taxon>Crassulaceae</taxon>
        <taxon>Kalanchoe</taxon>
    </lineage>
</organism>
<reference evidence="7" key="1">
    <citation type="submission" date="2021-01" db="UniProtKB">
        <authorList>
            <consortium name="EnsemblPlants"/>
        </authorList>
    </citation>
    <scope>IDENTIFICATION</scope>
</reference>
<keyword evidence="8" id="KW-1185">Reference proteome</keyword>
<comment type="subcellular location">
    <subcellularLocation>
        <location evidence="5">Plastid</location>
        <location evidence="5">Chloroplast</location>
    </subcellularLocation>
</comment>
<feature type="compositionally biased region" description="Low complexity" evidence="6">
    <location>
        <begin position="55"/>
        <end position="66"/>
    </location>
</feature>
<dbReference type="Gramene" id="Kaladp0076s0048.1.v1.1">
    <property type="protein sequence ID" value="Kaladp0076s0048.1.v1.1.CDS.1"/>
    <property type="gene ID" value="Kaladp0076s0048.v1.1"/>
</dbReference>
<accession>A0A7N0UME1</accession>
<dbReference type="PANTHER" id="PTHR21337:SF0">
    <property type="entry name" value="PHOSPHO-2-DEHYDRO-3-DEOXYHEPTONATE ALDOLASE"/>
    <property type="match status" value="1"/>
</dbReference>
<evidence type="ECO:0000256" key="6">
    <source>
        <dbReference type="SAM" id="MobiDB-lite"/>
    </source>
</evidence>
<evidence type="ECO:0000256" key="3">
    <source>
        <dbReference type="ARBA" id="ARBA00023141"/>
    </source>
</evidence>
<dbReference type="InterPro" id="IPR002480">
    <property type="entry name" value="DAHP_synth_2"/>
</dbReference>
<comment type="pathway">
    <text evidence="5">Metabolic intermediate biosynthesis; chorismate biosynthesis; chorismate from D-erythrose 4-phosphate and phosphoenolpyruvate: step 1/7.</text>
</comment>
<keyword evidence="2 5" id="KW-0808">Transferase</keyword>
<evidence type="ECO:0000313" key="8">
    <source>
        <dbReference type="Proteomes" id="UP000594263"/>
    </source>
</evidence>
<keyword evidence="5" id="KW-0809">Transit peptide</keyword>
<evidence type="ECO:0000256" key="5">
    <source>
        <dbReference type="RuleBase" id="RU363071"/>
    </source>
</evidence>
<keyword evidence="1 5" id="KW-0028">Amino-acid biosynthesis</keyword>
<evidence type="ECO:0000313" key="7">
    <source>
        <dbReference type="EnsemblPlants" id="Kaladp0076s0048.1.v1.1.CDS.1"/>
    </source>
</evidence>
<dbReference type="GO" id="GO:0009423">
    <property type="term" value="P:chorismate biosynthetic process"/>
    <property type="evidence" value="ECO:0007669"/>
    <property type="project" value="UniProtKB-UniPathway"/>
</dbReference>
<keyword evidence="3 5" id="KW-0057">Aromatic amino acid biosynthesis</keyword>
<evidence type="ECO:0000256" key="1">
    <source>
        <dbReference type="ARBA" id="ARBA00022605"/>
    </source>
</evidence>
<dbReference type="SUPFAM" id="SSF51569">
    <property type="entry name" value="Aldolase"/>
    <property type="match status" value="1"/>
</dbReference>
<dbReference type="GO" id="GO:0003849">
    <property type="term" value="F:3-deoxy-7-phosphoheptulonate synthase activity"/>
    <property type="evidence" value="ECO:0007669"/>
    <property type="project" value="UniProtKB-EC"/>
</dbReference>
<dbReference type="GO" id="GO:0009507">
    <property type="term" value="C:chloroplast"/>
    <property type="evidence" value="ECO:0007669"/>
    <property type="project" value="UniProtKB-SubCell"/>
</dbReference>
<keyword evidence="5" id="KW-0934">Plastid</keyword>
<sequence length="124" mass="13088">MALSSLIPAKLSFADTPWIGFGKRRSAASVSSPITAVHVPDLSKNAAGSVPKAAPSPSVTTSKSKSPFPPVDSGKWSVESWKEKKALQLPVYPDAAELEAVLKTLEAFPPIVFAGEARSLGRSW</sequence>
<dbReference type="Pfam" id="PF01474">
    <property type="entry name" value="DAHP_synth_2"/>
    <property type="match status" value="1"/>
</dbReference>